<dbReference type="EMBL" id="QHHU01000066">
    <property type="protein sequence ID" value="RSM37693.1"/>
    <property type="molecule type" value="Genomic_DNA"/>
</dbReference>
<organism evidence="1 2">
    <name type="scientific">Amycolatopsis balhimycina DSM 5908</name>
    <dbReference type="NCBI Taxonomy" id="1081091"/>
    <lineage>
        <taxon>Bacteria</taxon>
        <taxon>Bacillati</taxon>
        <taxon>Actinomycetota</taxon>
        <taxon>Actinomycetes</taxon>
        <taxon>Pseudonocardiales</taxon>
        <taxon>Pseudonocardiaceae</taxon>
        <taxon>Amycolatopsis</taxon>
    </lineage>
</organism>
<dbReference type="RefSeq" id="WP_020641847.1">
    <property type="nucleotide sequence ID" value="NZ_QHHU01000066.1"/>
</dbReference>
<reference evidence="1 2" key="1">
    <citation type="submission" date="2018-05" db="EMBL/GenBank/DDBJ databases">
        <title>Evolution of GPA BGCs.</title>
        <authorList>
            <person name="Waglechner N."/>
            <person name="Wright G.D."/>
        </authorList>
    </citation>
    <scope>NUCLEOTIDE SEQUENCE [LARGE SCALE GENOMIC DNA]</scope>
    <source>
        <strain evidence="1 2">DSM 5908</strain>
    </source>
</reference>
<gene>
    <name evidence="1" type="ORF">DMA12_35750</name>
</gene>
<evidence type="ECO:0000313" key="2">
    <source>
        <dbReference type="Proteomes" id="UP000286716"/>
    </source>
</evidence>
<comment type="caution">
    <text evidence="1">The sequence shown here is derived from an EMBL/GenBank/DDBJ whole genome shotgun (WGS) entry which is preliminary data.</text>
</comment>
<dbReference type="Proteomes" id="UP000286716">
    <property type="component" value="Unassembled WGS sequence"/>
</dbReference>
<accession>A0A428W3T0</accession>
<keyword evidence="2" id="KW-1185">Reference proteome</keyword>
<evidence type="ECO:0000313" key="1">
    <source>
        <dbReference type="EMBL" id="RSM37693.1"/>
    </source>
</evidence>
<sequence length="64" mass="6761">MAGADADEDRWHFRVRLAGLLDGLALLLEVAASADCLEDGNGLAAKAARLAAIGIRMTAKLVRR</sequence>
<proteinExistence type="predicted"/>
<protein>
    <submittedName>
        <fullName evidence="1">Uncharacterized protein</fullName>
    </submittedName>
</protein>
<name>A0A428W3T0_AMYBA</name>
<dbReference type="AlphaFoldDB" id="A0A428W3T0"/>